<evidence type="ECO:0000313" key="2">
    <source>
        <dbReference type="EMBL" id="GAH76580.1"/>
    </source>
</evidence>
<comment type="caution">
    <text evidence="2">The sequence shown here is derived from an EMBL/GenBank/DDBJ whole genome shotgun (WGS) entry which is preliminary data.</text>
</comment>
<keyword evidence="1" id="KW-0472">Membrane</keyword>
<dbReference type="EMBL" id="BARU01042853">
    <property type="protein sequence ID" value="GAH76580.1"/>
    <property type="molecule type" value="Genomic_DNA"/>
</dbReference>
<keyword evidence="1" id="KW-1133">Transmembrane helix</keyword>
<dbReference type="AlphaFoldDB" id="X1J513"/>
<organism evidence="2">
    <name type="scientific">marine sediment metagenome</name>
    <dbReference type="NCBI Taxonomy" id="412755"/>
    <lineage>
        <taxon>unclassified sequences</taxon>
        <taxon>metagenomes</taxon>
        <taxon>ecological metagenomes</taxon>
    </lineage>
</organism>
<name>X1J513_9ZZZZ</name>
<sequence>MRDHSTRYSTLLPIALVLTAMASVQMGASIAKTMFPVVGPVGMVAVRVALGTIVLCLILR</sequence>
<keyword evidence="1" id="KW-0812">Transmembrane</keyword>
<feature type="transmembrane region" description="Helical" evidence="1">
    <location>
        <begin position="37"/>
        <end position="59"/>
    </location>
</feature>
<evidence type="ECO:0008006" key="3">
    <source>
        <dbReference type="Google" id="ProtNLM"/>
    </source>
</evidence>
<feature type="non-terminal residue" evidence="2">
    <location>
        <position position="60"/>
    </location>
</feature>
<proteinExistence type="predicted"/>
<evidence type="ECO:0000256" key="1">
    <source>
        <dbReference type="SAM" id="Phobius"/>
    </source>
</evidence>
<protein>
    <recommendedName>
        <fullName evidence="3">EamA domain-containing protein</fullName>
    </recommendedName>
</protein>
<accession>X1J513</accession>
<gene>
    <name evidence="2" type="ORF">S03H2_65755</name>
</gene>
<reference evidence="2" key="1">
    <citation type="journal article" date="2014" name="Front. Microbiol.">
        <title>High frequency of phylogenetically diverse reductive dehalogenase-homologous genes in deep subseafloor sedimentary metagenomes.</title>
        <authorList>
            <person name="Kawai M."/>
            <person name="Futagami T."/>
            <person name="Toyoda A."/>
            <person name="Takaki Y."/>
            <person name="Nishi S."/>
            <person name="Hori S."/>
            <person name="Arai W."/>
            <person name="Tsubouchi T."/>
            <person name="Morono Y."/>
            <person name="Uchiyama I."/>
            <person name="Ito T."/>
            <person name="Fujiyama A."/>
            <person name="Inagaki F."/>
            <person name="Takami H."/>
        </authorList>
    </citation>
    <scope>NUCLEOTIDE SEQUENCE</scope>
    <source>
        <strain evidence="2">Expedition CK06-06</strain>
    </source>
</reference>